<reference evidence="1 2" key="1">
    <citation type="submission" date="2022-11" db="EMBL/GenBank/DDBJ databases">
        <title>Whole genome sequence of Eschrichtius robustus ER-17-0199.</title>
        <authorList>
            <person name="Bruniche-Olsen A."/>
            <person name="Black A.N."/>
            <person name="Fields C.J."/>
            <person name="Walden K."/>
            <person name="Dewoody J.A."/>
        </authorList>
    </citation>
    <scope>NUCLEOTIDE SEQUENCE [LARGE SCALE GENOMIC DNA]</scope>
    <source>
        <strain evidence="1">ER-17-0199</strain>
        <tissue evidence="1">Blubber</tissue>
    </source>
</reference>
<dbReference type="Proteomes" id="UP001159641">
    <property type="component" value="Unassembled WGS sequence"/>
</dbReference>
<accession>A0AB34HNI0</accession>
<gene>
    <name evidence="1" type="ORF">J1605_019593</name>
</gene>
<protein>
    <submittedName>
        <fullName evidence="1">Uncharacterized protein</fullName>
    </submittedName>
</protein>
<dbReference type="AlphaFoldDB" id="A0AB34HNI0"/>
<comment type="caution">
    <text evidence="1">The sequence shown here is derived from an EMBL/GenBank/DDBJ whole genome shotgun (WGS) entry which is preliminary data.</text>
</comment>
<name>A0AB34HNI0_ESCRO</name>
<evidence type="ECO:0000313" key="2">
    <source>
        <dbReference type="Proteomes" id="UP001159641"/>
    </source>
</evidence>
<proteinExistence type="predicted"/>
<sequence length="110" mass="11732">MEGARPPSPGDELELSVIQGQPDEQAPLNGAVQGIFALEEEPCPVQPALWAQQTPSAGGARWNILNGADTTMPSTLSLLEGPRIPPAPRNLRNLIREVCGSSLQRQNPQS</sequence>
<organism evidence="1 2">
    <name type="scientific">Eschrichtius robustus</name>
    <name type="common">California gray whale</name>
    <name type="synonym">Eschrichtius gibbosus</name>
    <dbReference type="NCBI Taxonomy" id="9764"/>
    <lineage>
        <taxon>Eukaryota</taxon>
        <taxon>Metazoa</taxon>
        <taxon>Chordata</taxon>
        <taxon>Craniata</taxon>
        <taxon>Vertebrata</taxon>
        <taxon>Euteleostomi</taxon>
        <taxon>Mammalia</taxon>
        <taxon>Eutheria</taxon>
        <taxon>Laurasiatheria</taxon>
        <taxon>Artiodactyla</taxon>
        <taxon>Whippomorpha</taxon>
        <taxon>Cetacea</taxon>
        <taxon>Mysticeti</taxon>
        <taxon>Eschrichtiidae</taxon>
        <taxon>Eschrichtius</taxon>
    </lineage>
</organism>
<keyword evidence="2" id="KW-1185">Reference proteome</keyword>
<evidence type="ECO:0000313" key="1">
    <source>
        <dbReference type="EMBL" id="KAJ8792667.1"/>
    </source>
</evidence>
<dbReference type="EMBL" id="JAIQCJ010001087">
    <property type="protein sequence ID" value="KAJ8792667.1"/>
    <property type="molecule type" value="Genomic_DNA"/>
</dbReference>